<dbReference type="InterPro" id="IPR009056">
    <property type="entry name" value="Cyt_c-like_dom"/>
</dbReference>
<feature type="binding site" description="covalent" evidence="4">
    <location>
        <position position="331"/>
    </location>
    <ligand>
        <name>heme c</name>
        <dbReference type="ChEBI" id="CHEBI:61717"/>
        <label>3</label>
    </ligand>
</feature>
<feature type="domain" description="Cytochrome c" evidence="6">
    <location>
        <begin position="198"/>
        <end position="305"/>
    </location>
</feature>
<dbReference type="InterPro" id="IPR051459">
    <property type="entry name" value="Cytochrome_c-type_DH"/>
</dbReference>
<name>A0A162KAW6_9PROT</name>
<comment type="caution">
    <text evidence="7">The sequence shown here is derived from an EMBL/GenBank/DDBJ whole genome shotgun (WGS) entry which is preliminary data.</text>
</comment>
<dbReference type="OrthoDB" id="9811281at2"/>
<keyword evidence="1 4" id="KW-0349">Heme</keyword>
<gene>
    <name evidence="7" type="ORF">AUP44_01250</name>
</gene>
<feature type="domain" description="Cytochrome c" evidence="6">
    <location>
        <begin position="49"/>
        <end position="152"/>
    </location>
</feature>
<feature type="binding site" description="axial binding residue" evidence="5">
    <location>
        <position position="217"/>
    </location>
    <ligand>
        <name>heme c</name>
        <dbReference type="ChEBI" id="CHEBI:61717"/>
        <label>2</label>
    </ligand>
    <ligandPart>
        <name>Fe</name>
        <dbReference type="ChEBI" id="CHEBI:18248"/>
    </ligandPart>
</feature>
<keyword evidence="3 5" id="KW-0408">Iron</keyword>
<feature type="binding site" description="axial binding residue" evidence="5">
    <location>
        <position position="335"/>
    </location>
    <ligand>
        <name>heme c</name>
        <dbReference type="ChEBI" id="CHEBI:61717"/>
        <label>3</label>
    </ligand>
    <ligandPart>
        <name>Fe</name>
        <dbReference type="ChEBI" id="CHEBI:18248"/>
    </ligandPart>
</feature>
<dbReference type="GO" id="GO:0020037">
    <property type="term" value="F:heme binding"/>
    <property type="evidence" value="ECO:0007669"/>
    <property type="project" value="InterPro"/>
</dbReference>
<evidence type="ECO:0000256" key="1">
    <source>
        <dbReference type="ARBA" id="ARBA00022617"/>
    </source>
</evidence>
<feature type="binding site" description="covalent" evidence="4">
    <location>
        <position position="213"/>
    </location>
    <ligand>
        <name>heme c</name>
        <dbReference type="ChEBI" id="CHEBI:61717"/>
        <label>2</label>
    </ligand>
</feature>
<dbReference type="Proteomes" id="UP000075787">
    <property type="component" value="Unassembled WGS sequence"/>
</dbReference>
<dbReference type="SUPFAM" id="SSF46626">
    <property type="entry name" value="Cytochrome c"/>
    <property type="match status" value="3"/>
</dbReference>
<feature type="binding site" description="covalent" evidence="4">
    <location>
        <position position="216"/>
    </location>
    <ligand>
        <name>heme c</name>
        <dbReference type="ChEBI" id="CHEBI:61717"/>
        <label>2</label>
    </ligand>
</feature>
<dbReference type="Pfam" id="PF00034">
    <property type="entry name" value="Cytochrom_C"/>
    <property type="match status" value="2"/>
</dbReference>
<evidence type="ECO:0000256" key="3">
    <source>
        <dbReference type="ARBA" id="ARBA00023004"/>
    </source>
</evidence>
<keyword evidence="2 5" id="KW-0479">Metal-binding</keyword>
<comment type="cofactor">
    <cofactor evidence="4">
        <name>heme c</name>
        <dbReference type="ChEBI" id="CHEBI:61717"/>
    </cofactor>
    <text evidence="4">Binds 3 heme c groups covalently per subunit.</text>
</comment>
<dbReference type="PANTHER" id="PTHR35008">
    <property type="entry name" value="BLL4482 PROTEIN-RELATED"/>
    <property type="match status" value="1"/>
</dbReference>
<proteinExistence type="predicted"/>
<evidence type="ECO:0000259" key="6">
    <source>
        <dbReference type="PROSITE" id="PS51007"/>
    </source>
</evidence>
<dbReference type="EMBL" id="LPZR01000190">
    <property type="protein sequence ID" value="KYO50835.1"/>
    <property type="molecule type" value="Genomic_DNA"/>
</dbReference>
<dbReference type="PIRSF" id="PIRSF000018">
    <property type="entry name" value="Mb_ADH_cyt_c"/>
    <property type="match status" value="1"/>
</dbReference>
<dbReference type="RefSeq" id="WP_062767398.1">
    <property type="nucleotide sequence ID" value="NZ_CP121045.1"/>
</dbReference>
<dbReference type="GeneID" id="97240882"/>
<evidence type="ECO:0000256" key="2">
    <source>
        <dbReference type="ARBA" id="ARBA00022723"/>
    </source>
</evidence>
<evidence type="ECO:0000313" key="7">
    <source>
        <dbReference type="EMBL" id="KYO50835.1"/>
    </source>
</evidence>
<dbReference type="InterPro" id="IPR036909">
    <property type="entry name" value="Cyt_c-like_dom_sf"/>
</dbReference>
<feature type="binding site" description="axial binding residue" evidence="5">
    <location>
        <position position="67"/>
    </location>
    <ligand>
        <name>heme c</name>
        <dbReference type="ChEBI" id="CHEBI:61717"/>
        <label>1</label>
    </ligand>
    <ligandPart>
        <name>Fe</name>
        <dbReference type="ChEBI" id="CHEBI:18248"/>
    </ligandPart>
</feature>
<dbReference type="GO" id="GO:0016614">
    <property type="term" value="F:oxidoreductase activity, acting on CH-OH group of donors"/>
    <property type="evidence" value="ECO:0007669"/>
    <property type="project" value="InterPro"/>
</dbReference>
<dbReference type="PANTHER" id="PTHR35008:SF4">
    <property type="entry name" value="BLL4482 PROTEIN"/>
    <property type="match status" value="1"/>
</dbReference>
<dbReference type="GO" id="GO:0005506">
    <property type="term" value="F:iron ion binding"/>
    <property type="evidence" value="ECO:0007669"/>
    <property type="project" value="InterPro"/>
</dbReference>
<feature type="binding site" description="covalent" evidence="4">
    <location>
        <position position="334"/>
    </location>
    <ligand>
        <name>heme c</name>
        <dbReference type="ChEBI" id="CHEBI:61717"/>
        <label>3</label>
    </ligand>
</feature>
<dbReference type="PROSITE" id="PS51007">
    <property type="entry name" value="CYTC"/>
    <property type="match status" value="3"/>
</dbReference>
<dbReference type="AlphaFoldDB" id="A0A162KAW6"/>
<feature type="domain" description="Cytochrome c" evidence="6">
    <location>
        <begin position="318"/>
        <end position="408"/>
    </location>
</feature>
<protein>
    <submittedName>
        <fullName evidence="7">Cytochrome C oxidase Cbb3</fullName>
    </submittedName>
</protein>
<evidence type="ECO:0000313" key="8">
    <source>
        <dbReference type="Proteomes" id="UP000075787"/>
    </source>
</evidence>
<evidence type="ECO:0000256" key="4">
    <source>
        <dbReference type="PIRSR" id="PIRSR000018-50"/>
    </source>
</evidence>
<evidence type="ECO:0000256" key="5">
    <source>
        <dbReference type="PIRSR" id="PIRSR000018-51"/>
    </source>
</evidence>
<sequence length="426" mass="45169">MRRRLILGALALVVVVVVAVVAVPLLTGAGPIPPATVDPARLDAGQRARLVERGRYIARAADCAACHVAEDGRAYAGGLPMETPVGTIYGTNITPSRDHGIGGWSADDLYRALVYGILPDGGRLYPAMPYTSYHAMTRADVDALSAYLASLPAVEKPNRPPDLAFPFNIRPAIAFWNLIFRPEPGDLPPPAGSAAPAGDHARGRYLVEVLGHCGECHTPRNLAYAMEDDRHLQGEVIEGALAPDITPAGLSARGWTAEDLTGFLSTGLSPQGTMTFRMYPVLHHSTRYLTAEDVGAIAAYLTDGAPPPTRPEPVTTGHTQNPGHDIYLGFCAGCHGADGEGHPAASPPLATNTTAMLQDPRNLVKVIRDGIPARPLAGTGRMQEMPAFGDLLDDGEMAALVNYLRRRWGGQPGDVTAERVAEVGPR</sequence>
<feature type="binding site" description="covalent" evidence="4">
    <location>
        <position position="63"/>
    </location>
    <ligand>
        <name>heme c</name>
        <dbReference type="ChEBI" id="CHEBI:61717"/>
        <label>1</label>
    </ligand>
</feature>
<reference evidence="7 8" key="1">
    <citation type="submission" date="2015-12" db="EMBL/GenBank/DDBJ databases">
        <title>Genome sequence of Tistrella mobilis MCCC 1A02139.</title>
        <authorList>
            <person name="Lu L."/>
            <person name="Lai Q."/>
            <person name="Shao Z."/>
            <person name="Qian P."/>
        </authorList>
    </citation>
    <scope>NUCLEOTIDE SEQUENCE [LARGE SCALE GENOMIC DNA]</scope>
    <source>
        <strain evidence="7 8">MCCC 1A02139</strain>
    </source>
</reference>
<organism evidence="7 8">
    <name type="scientific">Tistrella mobilis</name>
    <dbReference type="NCBI Taxonomy" id="171437"/>
    <lineage>
        <taxon>Bacteria</taxon>
        <taxon>Pseudomonadati</taxon>
        <taxon>Pseudomonadota</taxon>
        <taxon>Alphaproteobacteria</taxon>
        <taxon>Geminicoccales</taxon>
        <taxon>Geminicoccaceae</taxon>
        <taxon>Tistrella</taxon>
    </lineage>
</organism>
<accession>A0A162KAW6</accession>
<dbReference type="GO" id="GO:0016020">
    <property type="term" value="C:membrane"/>
    <property type="evidence" value="ECO:0007669"/>
    <property type="project" value="InterPro"/>
</dbReference>
<dbReference type="Gene3D" id="1.10.760.10">
    <property type="entry name" value="Cytochrome c-like domain"/>
    <property type="match status" value="3"/>
</dbReference>
<feature type="binding site" description="covalent" evidence="4">
    <location>
        <position position="66"/>
    </location>
    <ligand>
        <name>heme c</name>
        <dbReference type="ChEBI" id="CHEBI:61717"/>
        <label>1</label>
    </ligand>
</feature>
<dbReference type="InterPro" id="IPR014353">
    <property type="entry name" value="Membr-bd_ADH_cyt_c"/>
</dbReference>
<dbReference type="GO" id="GO:0009055">
    <property type="term" value="F:electron transfer activity"/>
    <property type="evidence" value="ECO:0007669"/>
    <property type="project" value="InterPro"/>
</dbReference>